<proteinExistence type="predicted"/>
<dbReference type="EMBL" id="JBHUPB010000007">
    <property type="protein sequence ID" value="MFD2967569.1"/>
    <property type="molecule type" value="Genomic_DNA"/>
</dbReference>
<sequence length="575" mass="64493">MNIRHTIFLCLSLVLSLLHQLALAQRAAKLSFPYAKEGLTKEEAAVHLLSRFSYGYNAADVKETMEMGLEKWFAEQLAGSESDTTLARRLDAFKDVLKSNQELYSLYPKAFRVRRQAIEEGVWSKDSVGVAGNSALLAEYMASKGYKREKELIDQFVSAKVVRAVYSPNQLRELMTDFWFNHFNVSFSKGECTTFIPNYEAAVIRPNVFGQFLDLLTATAQSPAMLYYLDNATSVAATKNGRKGLNENYARELLELHTLGVDGGYTQQDVTEVARVLTGWTVKPMAEPNRKGNQKAKAGGRRENGDFLFKAATHDRGTKTVLGQHFSNQGYDEGLQLLALLSEQEATAQFISRKLAIRFVADTPSTVLVDKMAKRFLDTKGNIAEVLVTMVNAREFWDRDVQRTKVKTPFELAVSAARSLRGDINDPVKFNNWVSRMGEKKFYYIAPTGFPDYAAYWINSGSLLNRMNFGLNFANEKSTGVSIDLLAPLSFREPESMRDALKKYSNNMLPAVDTERLLERLEPLLTVDNLQARVGRKLNDAAADGSKGQRKNKGTQEELAQVLGLIIGSPEFQRR</sequence>
<keyword evidence="3" id="KW-1185">Reference proteome</keyword>
<organism evidence="2 3">
    <name type="scientific">Sphingobacterium bambusae</name>
    <dbReference type="NCBI Taxonomy" id="662858"/>
    <lineage>
        <taxon>Bacteria</taxon>
        <taxon>Pseudomonadati</taxon>
        <taxon>Bacteroidota</taxon>
        <taxon>Sphingobacteriia</taxon>
        <taxon>Sphingobacteriales</taxon>
        <taxon>Sphingobacteriaceae</taxon>
        <taxon>Sphingobacterium</taxon>
    </lineage>
</organism>
<accession>A0ABW6BGE0</accession>
<comment type="caution">
    <text evidence="2">The sequence shown here is derived from an EMBL/GenBank/DDBJ whole genome shotgun (WGS) entry which is preliminary data.</text>
</comment>
<evidence type="ECO:0000313" key="3">
    <source>
        <dbReference type="Proteomes" id="UP001597525"/>
    </source>
</evidence>
<gene>
    <name evidence="2" type="ORF">ACFS7Y_09220</name>
</gene>
<dbReference type="RefSeq" id="WP_320182851.1">
    <property type="nucleotide sequence ID" value="NZ_CP138332.1"/>
</dbReference>
<dbReference type="Pfam" id="PF08811">
    <property type="entry name" value="DUF1800"/>
    <property type="match status" value="1"/>
</dbReference>
<reference evidence="3" key="1">
    <citation type="journal article" date="2019" name="Int. J. Syst. Evol. Microbiol.">
        <title>The Global Catalogue of Microorganisms (GCM) 10K type strain sequencing project: providing services to taxonomists for standard genome sequencing and annotation.</title>
        <authorList>
            <consortium name="The Broad Institute Genomics Platform"/>
            <consortium name="The Broad Institute Genome Sequencing Center for Infectious Disease"/>
            <person name="Wu L."/>
            <person name="Ma J."/>
        </authorList>
    </citation>
    <scope>NUCLEOTIDE SEQUENCE [LARGE SCALE GENOMIC DNA]</scope>
    <source>
        <strain evidence="3">KCTC 22814</strain>
    </source>
</reference>
<keyword evidence="1" id="KW-0732">Signal</keyword>
<evidence type="ECO:0000313" key="2">
    <source>
        <dbReference type="EMBL" id="MFD2967569.1"/>
    </source>
</evidence>
<evidence type="ECO:0000256" key="1">
    <source>
        <dbReference type="SAM" id="SignalP"/>
    </source>
</evidence>
<feature type="signal peptide" evidence="1">
    <location>
        <begin position="1"/>
        <end position="24"/>
    </location>
</feature>
<dbReference type="InterPro" id="IPR014917">
    <property type="entry name" value="DUF1800"/>
</dbReference>
<name>A0ABW6BGE0_9SPHI</name>
<feature type="chain" id="PRO_5045262167" evidence="1">
    <location>
        <begin position="25"/>
        <end position="575"/>
    </location>
</feature>
<dbReference type="Proteomes" id="UP001597525">
    <property type="component" value="Unassembled WGS sequence"/>
</dbReference>
<protein>
    <submittedName>
        <fullName evidence="2">DUF1800 domain-containing protein</fullName>
    </submittedName>
</protein>